<sequence>MYLRVKYAETENGICVLRCYGYEQTLVIPDELMGRPVTELAPYACSSSDPGDRWKKYEIQETVLHEEEKLPGEEQELAGELLTEVYLPRHLKRIGAYAFYFCRQLKILHVQGELEDIEGGAFMWCKGLNRLTFRNIPWENKVVYNVLSEFTQELEASLFFADGTTLTLTFPEYYEESVENTPARIIDTHWHGSGYKYRQCFPERKLDLGGYDKLFPYAVANELPDTCLQLALNRLKYPLSLTEEAAGQYRKFLADHGKELVKRAVQKEDPDLLALMEEQGLLSEELTAFATPYAAEHGAAEVGSFLMDYRRRHSGRRKKTFEL</sequence>
<dbReference type="Gene3D" id="3.80.10.10">
    <property type="entry name" value="Ribonuclease Inhibitor"/>
    <property type="match status" value="1"/>
</dbReference>
<comment type="caution">
    <text evidence="1">The sequence shown here is derived from an EMBL/GenBank/DDBJ whole genome shotgun (WGS) entry which is preliminary data.</text>
</comment>
<evidence type="ECO:0000313" key="1">
    <source>
        <dbReference type="EMBL" id="MCC2127182.1"/>
    </source>
</evidence>
<protein>
    <submittedName>
        <fullName evidence="1">Leucine-rich repeat domain-containing protein</fullName>
    </submittedName>
</protein>
<organism evidence="1 2">
    <name type="scientific">Hominiventricola filiformis</name>
    <dbReference type="NCBI Taxonomy" id="2885352"/>
    <lineage>
        <taxon>Bacteria</taxon>
        <taxon>Bacillati</taxon>
        <taxon>Bacillota</taxon>
        <taxon>Clostridia</taxon>
        <taxon>Lachnospirales</taxon>
        <taxon>Lachnospiraceae</taxon>
        <taxon>Hominiventricola</taxon>
    </lineage>
</organism>
<dbReference type="InterPro" id="IPR032675">
    <property type="entry name" value="LRR_dom_sf"/>
</dbReference>
<proteinExistence type="predicted"/>
<dbReference type="RefSeq" id="WP_308459894.1">
    <property type="nucleotide sequence ID" value="NZ_JAJEPS010000016.1"/>
</dbReference>
<evidence type="ECO:0000313" key="2">
    <source>
        <dbReference type="Proteomes" id="UP001198220"/>
    </source>
</evidence>
<reference evidence="1 2" key="1">
    <citation type="submission" date="2021-10" db="EMBL/GenBank/DDBJ databases">
        <title>Anaerobic single-cell dispensing facilitates the cultivation of human gut bacteria.</title>
        <authorList>
            <person name="Afrizal A."/>
        </authorList>
    </citation>
    <scope>NUCLEOTIDE SEQUENCE [LARGE SCALE GENOMIC DNA]</scope>
    <source>
        <strain evidence="1 2">CLA-AA-H276</strain>
    </source>
</reference>
<gene>
    <name evidence="1" type="ORF">LKD36_13495</name>
</gene>
<dbReference type="AlphaFoldDB" id="A0AAE3AA03"/>
<dbReference type="EMBL" id="JAJEPS010000016">
    <property type="protein sequence ID" value="MCC2127182.1"/>
    <property type="molecule type" value="Genomic_DNA"/>
</dbReference>
<name>A0AAE3AA03_9FIRM</name>
<keyword evidence="2" id="KW-1185">Reference proteome</keyword>
<accession>A0AAE3AA03</accession>
<dbReference type="Proteomes" id="UP001198220">
    <property type="component" value="Unassembled WGS sequence"/>
</dbReference>
<dbReference type="Pfam" id="PF13306">
    <property type="entry name" value="LRR_5"/>
    <property type="match status" value="1"/>
</dbReference>
<dbReference type="InterPro" id="IPR026906">
    <property type="entry name" value="LRR_5"/>
</dbReference>